<dbReference type="Proteomes" id="UP001162501">
    <property type="component" value="Chromosome 30"/>
</dbReference>
<sequence>MAQSLVLSILVLALAFCILQVQGSDGGAQDCCLTYSRKEIPASIVRGYRKQNISLGCAMPAILFSPRKRSQRELCADPKEAWVQKLMRRLDKPSAPRKPAQDCKKNKGAPKSDKKRKGSKGCKRRTPPVIYLSGRHQFRFIIPHNGCQTPFGFIARLRHQEAASSPRSLVL</sequence>
<proteinExistence type="predicted"/>
<reference evidence="1" key="1">
    <citation type="submission" date="2023-05" db="EMBL/GenBank/DDBJ databases">
        <authorList>
            <consortium name="ELIXIR-Norway"/>
        </authorList>
    </citation>
    <scope>NUCLEOTIDE SEQUENCE</scope>
</reference>
<dbReference type="EMBL" id="OX596114">
    <property type="protein sequence ID" value="CAN0460458.1"/>
    <property type="molecule type" value="Genomic_DNA"/>
</dbReference>
<name>A0AC59ZLD2_RANTA</name>
<evidence type="ECO:0000313" key="2">
    <source>
        <dbReference type="Proteomes" id="UP001162501"/>
    </source>
</evidence>
<organism evidence="1 2">
    <name type="scientific">Rangifer tarandus platyrhynchus</name>
    <name type="common">Svalbard reindeer</name>
    <dbReference type="NCBI Taxonomy" id="3082113"/>
    <lineage>
        <taxon>Eukaryota</taxon>
        <taxon>Metazoa</taxon>
        <taxon>Chordata</taxon>
        <taxon>Craniata</taxon>
        <taxon>Vertebrata</taxon>
        <taxon>Euteleostomi</taxon>
        <taxon>Mammalia</taxon>
        <taxon>Eutheria</taxon>
        <taxon>Laurasiatheria</taxon>
        <taxon>Artiodactyla</taxon>
        <taxon>Ruminantia</taxon>
        <taxon>Pecora</taxon>
        <taxon>Cervidae</taxon>
        <taxon>Odocoileinae</taxon>
        <taxon>Rangifer</taxon>
    </lineage>
</organism>
<accession>A0AC59ZLD2</accession>
<protein>
    <submittedName>
        <fullName evidence="1">Uncharacterized protein</fullName>
    </submittedName>
</protein>
<evidence type="ECO:0000313" key="1">
    <source>
        <dbReference type="EMBL" id="CAN0460458.1"/>
    </source>
</evidence>
<gene>
    <name evidence="1" type="ORF">MRATA1EN22A_LOCUS19965</name>
</gene>
<reference evidence="1" key="2">
    <citation type="submission" date="2025-03" db="EMBL/GenBank/DDBJ databases">
        <authorList>
            <consortium name="ELIXIR-Norway"/>
            <consortium name="Elixir Norway"/>
        </authorList>
    </citation>
    <scope>NUCLEOTIDE SEQUENCE</scope>
</reference>